<keyword evidence="16" id="KW-1185">Reference proteome</keyword>
<evidence type="ECO:0000256" key="7">
    <source>
        <dbReference type="ARBA" id="ARBA00023040"/>
    </source>
</evidence>
<evidence type="ECO:0000256" key="9">
    <source>
        <dbReference type="ARBA" id="ARBA00023170"/>
    </source>
</evidence>
<sequence length="327" mass="36487">MEPGTGVEKENQSSAQEFILLGFPGNQHLQISLSVVFTMTYILAVTGNFAIIALVMAHPHLQTPMYIFLSNLSFLEIWYTTACVPKAIAIFPGKSRTISFVGCILQMYVIFSLGCTEFFLLSVMAYDRYLAICYPLHYSTLMSSTKSGQLAFLCWVSGFLFMIIHNSLVARLSFCSSNVINNFFCGADSLIFLSCSDTSVVKWVSITMGIIVILGSCLTTLVSYIFIISTILKIPSAQGRQKAFSTCSAHLIVVVMWYGSSIFLYVRVSRQSSLDIHKFVNTLNTIVTPLLNPFIYTLKNKEVKEALWNVLRRTRVPEGWGDSLPSL</sequence>
<evidence type="ECO:0000256" key="8">
    <source>
        <dbReference type="ARBA" id="ARBA00023136"/>
    </source>
</evidence>
<dbReference type="GO" id="GO:0004930">
    <property type="term" value="F:G protein-coupled receptor activity"/>
    <property type="evidence" value="ECO:0007669"/>
    <property type="project" value="UniProtKB-KW"/>
</dbReference>
<dbReference type="InterPro" id="IPR000276">
    <property type="entry name" value="GPCR_Rhodpsn"/>
</dbReference>
<evidence type="ECO:0000256" key="10">
    <source>
        <dbReference type="ARBA" id="ARBA00023180"/>
    </source>
</evidence>
<dbReference type="Proteomes" id="UP000007267">
    <property type="component" value="Unassembled WGS sequence"/>
</dbReference>
<evidence type="ECO:0000256" key="12">
    <source>
        <dbReference type="RuleBase" id="RU000688"/>
    </source>
</evidence>
<dbReference type="Gene3D" id="1.20.1070.10">
    <property type="entry name" value="Rhodopsin 7-helix transmembrane proteins"/>
    <property type="match status" value="1"/>
</dbReference>
<comment type="subcellular location">
    <subcellularLocation>
        <location evidence="1 13">Cell membrane</location>
        <topology evidence="1 13">Multi-pass membrane protein</topology>
    </subcellularLocation>
</comment>
<dbReference type="CDD" id="cd13954">
    <property type="entry name" value="7tmA_OR"/>
    <property type="match status" value="1"/>
</dbReference>
<keyword evidence="6 13" id="KW-1133">Transmembrane helix</keyword>
<feature type="transmembrane region" description="Helical" evidence="13">
    <location>
        <begin position="147"/>
        <end position="164"/>
    </location>
</feature>
<name>K7G3C8_PELSI</name>
<keyword evidence="4 12" id="KW-0812">Transmembrane</keyword>
<evidence type="ECO:0000313" key="15">
    <source>
        <dbReference type="Ensembl" id="ENSPSIP00000014789.1"/>
    </source>
</evidence>
<accession>K7G3C8</accession>
<evidence type="ECO:0000256" key="2">
    <source>
        <dbReference type="ARBA" id="ARBA00022475"/>
    </source>
</evidence>
<keyword evidence="8 13" id="KW-0472">Membrane</keyword>
<dbReference type="PROSITE" id="PS50262">
    <property type="entry name" value="G_PROTEIN_RECEP_F1_2"/>
    <property type="match status" value="1"/>
</dbReference>
<dbReference type="AlphaFoldDB" id="K7G3C8"/>
<keyword evidence="7 12" id="KW-0297">G-protein coupled receptor</keyword>
<evidence type="ECO:0000256" key="6">
    <source>
        <dbReference type="ARBA" id="ARBA00022989"/>
    </source>
</evidence>
<feature type="transmembrane region" description="Helical" evidence="13">
    <location>
        <begin position="31"/>
        <end position="55"/>
    </location>
</feature>
<dbReference type="eggNOG" id="ENOG502SIF0">
    <property type="taxonomic scope" value="Eukaryota"/>
</dbReference>
<evidence type="ECO:0000256" key="11">
    <source>
        <dbReference type="ARBA" id="ARBA00023224"/>
    </source>
</evidence>
<dbReference type="PRINTS" id="PR00245">
    <property type="entry name" value="OLFACTORYR"/>
</dbReference>
<feature type="transmembrane region" description="Helical" evidence="13">
    <location>
        <begin position="244"/>
        <end position="266"/>
    </location>
</feature>
<dbReference type="SUPFAM" id="SSF81321">
    <property type="entry name" value="Family A G protein-coupled receptor-like"/>
    <property type="match status" value="1"/>
</dbReference>
<dbReference type="FunFam" id="1.20.1070.10:FF:000010">
    <property type="entry name" value="Olfactory receptor"/>
    <property type="match status" value="1"/>
</dbReference>
<evidence type="ECO:0000256" key="5">
    <source>
        <dbReference type="ARBA" id="ARBA00022725"/>
    </source>
</evidence>
<dbReference type="GO" id="GO:0004984">
    <property type="term" value="F:olfactory receptor activity"/>
    <property type="evidence" value="ECO:0007669"/>
    <property type="project" value="InterPro"/>
</dbReference>
<dbReference type="HOGENOM" id="CLU_012526_5_5_1"/>
<evidence type="ECO:0000256" key="3">
    <source>
        <dbReference type="ARBA" id="ARBA00022606"/>
    </source>
</evidence>
<evidence type="ECO:0000259" key="14">
    <source>
        <dbReference type="PROSITE" id="PS50262"/>
    </source>
</evidence>
<dbReference type="InterPro" id="IPR000725">
    <property type="entry name" value="Olfact_rcpt"/>
</dbReference>
<feature type="transmembrane region" description="Helical" evidence="13">
    <location>
        <begin position="97"/>
        <end position="126"/>
    </location>
</feature>
<protein>
    <recommendedName>
        <fullName evidence="13">Olfactory receptor</fullName>
    </recommendedName>
</protein>
<dbReference type="PANTHER" id="PTHR26454">
    <property type="entry name" value="OLFACTORY RECEPTOR"/>
    <property type="match status" value="1"/>
</dbReference>
<evidence type="ECO:0000256" key="4">
    <source>
        <dbReference type="ARBA" id="ARBA00022692"/>
    </source>
</evidence>
<dbReference type="Pfam" id="PF13853">
    <property type="entry name" value="7tm_4"/>
    <property type="match status" value="1"/>
</dbReference>
<evidence type="ECO:0000256" key="13">
    <source>
        <dbReference type="RuleBase" id="RU363047"/>
    </source>
</evidence>
<dbReference type="PRINTS" id="PR00237">
    <property type="entry name" value="GPCRRHODOPSN"/>
</dbReference>
<reference evidence="16" key="2">
    <citation type="journal article" date="2013" name="Nat. Genet.">
        <title>The draft genomes of soft-shell turtle and green sea turtle yield insights into the development and evolution of the turtle-specific body plan.</title>
        <authorList>
            <person name="Wang Z."/>
            <person name="Pascual-Anaya J."/>
            <person name="Zadissa A."/>
            <person name="Li W."/>
            <person name="Niimura Y."/>
            <person name="Huang Z."/>
            <person name="Li C."/>
            <person name="White S."/>
            <person name="Xiong Z."/>
            <person name="Fang D."/>
            <person name="Wang B."/>
            <person name="Ming Y."/>
            <person name="Chen Y."/>
            <person name="Zheng Y."/>
            <person name="Kuraku S."/>
            <person name="Pignatelli M."/>
            <person name="Herrero J."/>
            <person name="Beal K."/>
            <person name="Nozawa M."/>
            <person name="Li Q."/>
            <person name="Wang J."/>
            <person name="Zhang H."/>
            <person name="Yu L."/>
            <person name="Shigenobu S."/>
            <person name="Wang J."/>
            <person name="Liu J."/>
            <person name="Flicek P."/>
            <person name="Searle S."/>
            <person name="Wang J."/>
            <person name="Kuratani S."/>
            <person name="Yin Y."/>
            <person name="Aken B."/>
            <person name="Zhang G."/>
            <person name="Irie N."/>
        </authorList>
    </citation>
    <scope>NUCLEOTIDE SEQUENCE [LARGE SCALE GENOMIC DNA]</scope>
    <source>
        <strain evidence="16">Daiwa-1</strain>
    </source>
</reference>
<dbReference type="PANTHER" id="PTHR26454:SF73">
    <property type="entry name" value="OLFACTORY RECEPTOR"/>
    <property type="match status" value="1"/>
</dbReference>
<dbReference type="EMBL" id="AGCU01169491">
    <property type="status" value="NOT_ANNOTATED_CDS"/>
    <property type="molecule type" value="Genomic_DNA"/>
</dbReference>
<reference evidence="15" key="3">
    <citation type="submission" date="2025-08" db="UniProtKB">
        <authorList>
            <consortium name="Ensembl"/>
        </authorList>
    </citation>
    <scope>IDENTIFICATION</scope>
</reference>
<reference evidence="16" key="1">
    <citation type="submission" date="2011-10" db="EMBL/GenBank/DDBJ databases">
        <authorList>
            <consortium name="Soft-shell Turtle Genome Consortium"/>
        </authorList>
    </citation>
    <scope>NUCLEOTIDE SEQUENCE [LARGE SCALE GENOMIC DNA]</scope>
    <source>
        <strain evidence="16">Daiwa-1</strain>
    </source>
</reference>
<feature type="transmembrane region" description="Helical" evidence="13">
    <location>
        <begin position="67"/>
        <end position="91"/>
    </location>
</feature>
<keyword evidence="10" id="KW-0325">Glycoprotein</keyword>
<organism evidence="15 16">
    <name type="scientific">Pelodiscus sinensis</name>
    <name type="common">Chinese softshell turtle</name>
    <name type="synonym">Trionyx sinensis</name>
    <dbReference type="NCBI Taxonomy" id="13735"/>
    <lineage>
        <taxon>Eukaryota</taxon>
        <taxon>Metazoa</taxon>
        <taxon>Chordata</taxon>
        <taxon>Craniata</taxon>
        <taxon>Vertebrata</taxon>
        <taxon>Euteleostomi</taxon>
        <taxon>Archelosauria</taxon>
        <taxon>Testudinata</taxon>
        <taxon>Testudines</taxon>
        <taxon>Cryptodira</taxon>
        <taxon>Trionychia</taxon>
        <taxon>Trionychidae</taxon>
        <taxon>Pelodiscus</taxon>
    </lineage>
</organism>
<comment type="similarity">
    <text evidence="12">Belongs to the G-protein coupled receptor 1 family.</text>
</comment>
<proteinExistence type="inferred from homology"/>
<evidence type="ECO:0000256" key="1">
    <source>
        <dbReference type="ARBA" id="ARBA00004651"/>
    </source>
</evidence>
<dbReference type="GO" id="GO:0005886">
    <property type="term" value="C:plasma membrane"/>
    <property type="evidence" value="ECO:0007669"/>
    <property type="project" value="UniProtKB-SubCell"/>
</dbReference>
<feature type="domain" description="G-protein coupled receptors family 1 profile" evidence="14">
    <location>
        <begin position="47"/>
        <end position="296"/>
    </location>
</feature>
<dbReference type="InterPro" id="IPR017452">
    <property type="entry name" value="GPCR_Rhodpsn_7TM"/>
</dbReference>
<evidence type="ECO:0000313" key="16">
    <source>
        <dbReference type="Proteomes" id="UP000007267"/>
    </source>
</evidence>
<keyword evidence="11 12" id="KW-0807">Transducer</keyword>
<dbReference type="Ensembl" id="ENSPSIT00000014860.1">
    <property type="protein sequence ID" value="ENSPSIP00000014789.1"/>
    <property type="gene ID" value="ENSPSIG00000013241.1"/>
</dbReference>
<keyword evidence="3 13" id="KW-0716">Sensory transduction</keyword>
<keyword evidence="5 13" id="KW-0552">Olfaction</keyword>
<dbReference type="InterPro" id="IPR047132">
    <property type="entry name" value="Olfact_rcpt_6C-like"/>
</dbReference>
<dbReference type="PROSITE" id="PS00237">
    <property type="entry name" value="G_PROTEIN_RECEP_F1_1"/>
    <property type="match status" value="1"/>
</dbReference>
<feature type="transmembrane region" description="Helical" evidence="13">
    <location>
        <begin position="206"/>
        <end position="232"/>
    </location>
</feature>
<dbReference type="GeneTree" id="ENSGT01090000260086"/>
<keyword evidence="2 13" id="KW-1003">Cell membrane</keyword>
<reference evidence="15" key="4">
    <citation type="submission" date="2025-09" db="UniProtKB">
        <authorList>
            <consortium name="Ensembl"/>
        </authorList>
    </citation>
    <scope>IDENTIFICATION</scope>
</reference>
<keyword evidence="9 12" id="KW-0675">Receptor</keyword>